<dbReference type="PANTHER" id="PTHR12526">
    <property type="entry name" value="GLYCOSYLTRANSFERASE"/>
    <property type="match status" value="1"/>
</dbReference>
<dbReference type="Pfam" id="PF00534">
    <property type="entry name" value="Glycos_transf_1"/>
    <property type="match status" value="2"/>
</dbReference>
<dbReference type="Proteomes" id="UP000800981">
    <property type="component" value="Unassembled WGS sequence"/>
</dbReference>
<feature type="domain" description="Glycosyl transferase family 1" evidence="3">
    <location>
        <begin position="643"/>
        <end position="795"/>
    </location>
</feature>
<dbReference type="InterPro" id="IPR028098">
    <property type="entry name" value="Glyco_trans_4-like_N"/>
</dbReference>
<dbReference type="Pfam" id="PF13439">
    <property type="entry name" value="Glyco_transf_4"/>
    <property type="match status" value="2"/>
</dbReference>
<keyword evidence="6" id="KW-1185">Reference proteome</keyword>
<comment type="caution">
    <text evidence="5">The sequence shown here is derived from an EMBL/GenBank/DDBJ whole genome shotgun (WGS) entry which is preliminary data.</text>
</comment>
<sequence>MRVLRFYHSGRDAAHRLREAALVEASVDLTLVVPARWEESGAQEVLPALPFDVVELPVTRPGDVNRHRYDVPEHRLRGLLRDVAPDVVDIHEEPVSAVAAQLLPLVPERTPVCMYTAQNLDKRFPPPFARWERRALARADGLYPCSAQAAAVARGKGYSGRVEVLPLGYDDRALSPGSQALGKGQERVLALVGRLVPEKGVVDAVEVLARLHARHPTRLVLMGSGPEEATARARAQALGVADRLEVRPWAGTEALAQVYRSAHVVLLPSLSTPRWVEQFGRVIVEAHASGAVVAGYATGSIPEVAAGLGLLVPAGDVPALAASVEALLDDPPAWEKLRAEGIALAATRTWPRVAEGMLRLYEQVRSTGHVPRSLPVATPLTRSRAVAEFGEPATAGGMARPFALPVLRSSPAAARVLGGLADATARAQYRAAHRAEPAATPDRAGPLRVVYLDHCAEPAGGELALLDVLPHLPAHGVIPYVVLGREGPLLERFSDAAATRVLRLPDAAAKVGVSGAGTRGGRAAAGAATLAYAVRLAALLRSVKADVVHANSLKAGVYGSVAARLAGVPLVWHVHDRLSEEYIQPSMLQIVRPLVRRLPAAVIANSNATAATVPPRERVEVVHGPVTTTAAPTPPAPVATTYATLSRLSPWKGQDRFLSAFARAFPGGRERALVLGAALFGEDDYAAALHDLVAELGIADRVAFAGHVDDVGRVLGSVDVVVHTPTIAEPFGRVVGEAMAAGIPVIAPAAGGPLEIIEDGRTGLLVPMNDEDALVEALRKIAGDGALRRRLAASAPAAVAPLAPAPVAGRYAEIYRALLPDS</sequence>
<keyword evidence="2" id="KW-0808">Transferase</keyword>
<accession>A0ABX0GXG7</accession>
<gene>
    <name evidence="5" type="ORF">G9H71_11410</name>
</gene>
<dbReference type="PANTHER" id="PTHR12526:SF510">
    <property type="entry name" value="D-INOSITOL 3-PHOSPHATE GLYCOSYLTRANSFERASE"/>
    <property type="match status" value="1"/>
</dbReference>
<evidence type="ECO:0000256" key="2">
    <source>
        <dbReference type="ARBA" id="ARBA00022679"/>
    </source>
</evidence>
<name>A0ABX0GXG7_9ACTN</name>
<evidence type="ECO:0000256" key="1">
    <source>
        <dbReference type="ARBA" id="ARBA00022676"/>
    </source>
</evidence>
<evidence type="ECO:0000313" key="6">
    <source>
        <dbReference type="Proteomes" id="UP000800981"/>
    </source>
</evidence>
<organism evidence="5 6">
    <name type="scientific">Motilibacter deserti</name>
    <dbReference type="NCBI Taxonomy" id="2714956"/>
    <lineage>
        <taxon>Bacteria</taxon>
        <taxon>Bacillati</taxon>
        <taxon>Actinomycetota</taxon>
        <taxon>Actinomycetes</taxon>
        <taxon>Motilibacterales</taxon>
        <taxon>Motilibacteraceae</taxon>
        <taxon>Motilibacter</taxon>
    </lineage>
</organism>
<feature type="domain" description="Glycosyltransferase subfamily 4-like N-terminal" evidence="4">
    <location>
        <begin position="460"/>
        <end position="628"/>
    </location>
</feature>
<evidence type="ECO:0000259" key="3">
    <source>
        <dbReference type="Pfam" id="PF00534"/>
    </source>
</evidence>
<reference evidence="5 6" key="1">
    <citation type="submission" date="2020-03" db="EMBL/GenBank/DDBJ databases">
        <title>Two novel Motilibacter sp.</title>
        <authorList>
            <person name="Liu S."/>
        </authorList>
    </citation>
    <scope>NUCLEOTIDE SEQUENCE [LARGE SCALE GENOMIC DNA]</scope>
    <source>
        <strain evidence="5 6">E257</strain>
    </source>
</reference>
<dbReference type="EMBL" id="JAANNP010000006">
    <property type="protein sequence ID" value="NHC14385.1"/>
    <property type="molecule type" value="Genomic_DNA"/>
</dbReference>
<evidence type="ECO:0000313" key="5">
    <source>
        <dbReference type="EMBL" id="NHC14385.1"/>
    </source>
</evidence>
<feature type="domain" description="Glycosyltransferase subfamily 4-like N-terminal" evidence="4">
    <location>
        <begin position="21"/>
        <end position="171"/>
    </location>
</feature>
<dbReference type="SUPFAM" id="SSF53756">
    <property type="entry name" value="UDP-Glycosyltransferase/glycogen phosphorylase"/>
    <property type="match status" value="2"/>
</dbReference>
<keyword evidence="1" id="KW-0328">Glycosyltransferase</keyword>
<feature type="domain" description="Glycosyl transferase family 1" evidence="3">
    <location>
        <begin position="184"/>
        <end position="339"/>
    </location>
</feature>
<dbReference type="CDD" id="cd03801">
    <property type="entry name" value="GT4_PimA-like"/>
    <property type="match status" value="1"/>
</dbReference>
<dbReference type="Gene3D" id="3.40.50.2000">
    <property type="entry name" value="Glycogen Phosphorylase B"/>
    <property type="match status" value="4"/>
</dbReference>
<evidence type="ECO:0000259" key="4">
    <source>
        <dbReference type="Pfam" id="PF13439"/>
    </source>
</evidence>
<dbReference type="RefSeq" id="WP_166281872.1">
    <property type="nucleotide sequence ID" value="NZ_JAANNP010000006.1"/>
</dbReference>
<dbReference type="InterPro" id="IPR001296">
    <property type="entry name" value="Glyco_trans_1"/>
</dbReference>
<proteinExistence type="predicted"/>
<protein>
    <submittedName>
        <fullName evidence="5">Glycosyltransferase</fullName>
    </submittedName>
</protein>